<keyword evidence="4" id="KW-1133">Transmembrane helix</keyword>
<dbReference type="OrthoDB" id="9812274at2"/>
<dbReference type="GO" id="GO:0006654">
    <property type="term" value="P:phosphatidic acid biosynthetic process"/>
    <property type="evidence" value="ECO:0007669"/>
    <property type="project" value="TreeGrafter"/>
</dbReference>
<dbReference type="SUPFAM" id="SSF69593">
    <property type="entry name" value="Glycerol-3-phosphate (1)-acyltransferase"/>
    <property type="match status" value="1"/>
</dbReference>
<keyword evidence="4" id="KW-0472">Membrane</keyword>
<keyword evidence="4" id="KW-0812">Transmembrane</keyword>
<dbReference type="InterPro" id="IPR002123">
    <property type="entry name" value="Plipid/glycerol_acylTrfase"/>
</dbReference>
<keyword evidence="3 6" id="KW-0012">Acyltransferase</keyword>
<evidence type="ECO:0000256" key="1">
    <source>
        <dbReference type="ARBA" id="ARBA00005189"/>
    </source>
</evidence>
<dbReference type="AlphaFoldDB" id="A0A1M7I7K1"/>
<dbReference type="InParanoid" id="A0A1M7I7K1"/>
<organism evidence="6 7">
    <name type="scientific">Vreelandella subglaciescola</name>
    <dbReference type="NCBI Taxonomy" id="29571"/>
    <lineage>
        <taxon>Bacteria</taxon>
        <taxon>Pseudomonadati</taxon>
        <taxon>Pseudomonadota</taxon>
        <taxon>Gammaproteobacteria</taxon>
        <taxon>Oceanospirillales</taxon>
        <taxon>Halomonadaceae</taxon>
        <taxon>Vreelandella</taxon>
    </lineage>
</organism>
<keyword evidence="2 6" id="KW-0808">Transferase</keyword>
<gene>
    <name evidence="6" type="ORF">SAMN05878437_2609</name>
</gene>
<accession>A0A1M7I7K1</accession>
<evidence type="ECO:0000256" key="3">
    <source>
        <dbReference type="ARBA" id="ARBA00023315"/>
    </source>
</evidence>
<dbReference type="Proteomes" id="UP000190911">
    <property type="component" value="Chromosome I"/>
</dbReference>
<evidence type="ECO:0000259" key="5">
    <source>
        <dbReference type="SMART" id="SM00563"/>
    </source>
</evidence>
<comment type="pathway">
    <text evidence="1">Lipid metabolism.</text>
</comment>
<dbReference type="EMBL" id="LT670847">
    <property type="protein sequence ID" value="SHM36771.1"/>
    <property type="molecule type" value="Genomic_DNA"/>
</dbReference>
<evidence type="ECO:0000313" key="7">
    <source>
        <dbReference type="Proteomes" id="UP000190911"/>
    </source>
</evidence>
<dbReference type="RefSeq" id="WP_079554265.1">
    <property type="nucleotide sequence ID" value="NZ_LT670847.1"/>
</dbReference>
<feature type="transmembrane region" description="Helical" evidence="4">
    <location>
        <begin position="12"/>
        <end position="34"/>
    </location>
</feature>
<keyword evidence="7" id="KW-1185">Reference proteome</keyword>
<dbReference type="GO" id="GO:0003841">
    <property type="term" value="F:1-acylglycerol-3-phosphate O-acyltransferase activity"/>
    <property type="evidence" value="ECO:0007669"/>
    <property type="project" value="TreeGrafter"/>
</dbReference>
<feature type="domain" description="Phospholipid/glycerol acyltransferase" evidence="5">
    <location>
        <begin position="84"/>
        <end position="192"/>
    </location>
</feature>
<evidence type="ECO:0000256" key="2">
    <source>
        <dbReference type="ARBA" id="ARBA00022679"/>
    </source>
</evidence>
<dbReference type="CDD" id="cd07989">
    <property type="entry name" value="LPLAT_AGPAT-like"/>
    <property type="match status" value="1"/>
</dbReference>
<dbReference type="SMART" id="SM00563">
    <property type="entry name" value="PlsC"/>
    <property type="match status" value="1"/>
</dbReference>
<evidence type="ECO:0000313" key="6">
    <source>
        <dbReference type="EMBL" id="SHM36771.1"/>
    </source>
</evidence>
<name>A0A1M7I7K1_9GAMM</name>
<sequence length="255" mass="28319">MTLDQCRRGLGTALSFALFGIGGLLIGLLIAPVLKLTIRDASRRRTHARVLIQYAFRAFGGLMRTLGVLDYRFEGLSRLQRPGLLILANHPSLIDVVFLLGHVPQADCIVKGKLASNPFTRGPIRAAGYITNRDPEAVLEAARQSLAAGNSLILFPEGTRTRPDRPVKFRRGGANIALRTGANITPVLIRCQPTTLTKGTPWYRIPPRKVQLDLHVLDDLSVPRETQQPTSLRARHLTRQLSDHFNHELDRIQHA</sequence>
<dbReference type="PANTHER" id="PTHR10434:SF66">
    <property type="entry name" value="PHOSPHOLIPID_GLYCEROL ACYLTRANSFERASE DOMAIN-CONTAINING PROTEIN"/>
    <property type="match status" value="1"/>
</dbReference>
<dbReference type="PANTHER" id="PTHR10434">
    <property type="entry name" value="1-ACYL-SN-GLYCEROL-3-PHOSPHATE ACYLTRANSFERASE"/>
    <property type="match status" value="1"/>
</dbReference>
<dbReference type="STRING" id="29571.SAMN05878437_2609"/>
<dbReference type="Pfam" id="PF01553">
    <property type="entry name" value="Acyltransferase"/>
    <property type="match status" value="1"/>
</dbReference>
<evidence type="ECO:0000256" key="4">
    <source>
        <dbReference type="SAM" id="Phobius"/>
    </source>
</evidence>
<protein>
    <submittedName>
        <fullName evidence="6">1-acyl-sn-glycerol-3-phosphate acyltransferases</fullName>
    </submittedName>
</protein>
<reference evidence="6 7" key="1">
    <citation type="submission" date="2016-11" db="EMBL/GenBank/DDBJ databases">
        <authorList>
            <person name="Jaros S."/>
            <person name="Januszkiewicz K."/>
            <person name="Wedrychowicz H."/>
        </authorList>
    </citation>
    <scope>NUCLEOTIDE SEQUENCE [LARGE SCALE GENOMIC DNA]</scope>
    <source>
        <strain evidence="6 7">ACAM 12</strain>
    </source>
</reference>
<proteinExistence type="predicted"/>